<protein>
    <submittedName>
        <fullName evidence="2">Predicted phosphatase homologous to the C-terminal domain of histone macroH2A1</fullName>
    </submittedName>
</protein>
<dbReference type="InterPro" id="IPR043472">
    <property type="entry name" value="Macro_dom-like"/>
</dbReference>
<evidence type="ECO:0000313" key="2">
    <source>
        <dbReference type="EMBL" id="CBL27875.1"/>
    </source>
</evidence>
<dbReference type="PANTHER" id="PTHR11106:SF27">
    <property type="entry name" value="MACRO DOMAIN-CONTAINING PROTEIN"/>
    <property type="match status" value="1"/>
</dbReference>
<sequence>MPLEIVRNDITKMKVDAIVNAANSSLLGGGGVDGCIHRAAGAGLLEECRTLGGCETGSAKITGGYGLPCRYVIHAVGPVWRDGRHGERDLLASCYRTSLELAKEHGCESVAFPLISSGAYGYPKDRALRVAVDTISEFLFRNDMTVYIVIFDRRAYQISAKLFRDVAEYVDDHYVEEHADRNEAQRRRRSFPEWEAELLRSAEVLEDLDEVHECVPRDPARKRGPMSPAGPLKDLDEVVSRIDESFSRMLLRKIDEKGMTDVECYKKANIDRKLFSKIRSDVDYRPSKPTALAFAIALELPLDEAKDMLMKAGFALSRSSKFDVIIEYFIRNGNYNVFEINEALFAFNQSLLGA</sequence>
<evidence type="ECO:0000313" key="3">
    <source>
        <dbReference type="Proteomes" id="UP000008957"/>
    </source>
</evidence>
<keyword evidence="3" id="KW-1185">Reference proteome</keyword>
<accession>A0AB94IVU1</accession>
<reference evidence="3" key="1">
    <citation type="submission" date="2010-03" db="EMBL/GenBank/DDBJ databases">
        <title>The genome sequence of Synergistetes sp. SGP1.</title>
        <authorList>
            <consortium name="metaHIT consortium -- http://www.metahit.eu/"/>
            <person name="Pajon A."/>
            <person name="Turner K."/>
            <person name="Parkhill J."/>
            <person name="Wade W."/>
            <person name="Vartoukian S."/>
        </authorList>
    </citation>
    <scope>NUCLEOTIDE SEQUENCE [LARGE SCALE GENOMIC DNA]</scope>
    <source>
        <strain evidence="3">SGP1</strain>
    </source>
</reference>
<dbReference type="NCBIfam" id="NF001664">
    <property type="entry name" value="PRK00431.1-6"/>
    <property type="match status" value="1"/>
</dbReference>
<dbReference type="SUPFAM" id="SSF52949">
    <property type="entry name" value="Macro domain-like"/>
    <property type="match status" value="1"/>
</dbReference>
<dbReference type="AlphaFoldDB" id="A0AB94IVU1"/>
<dbReference type="SMART" id="SM00506">
    <property type="entry name" value="A1pp"/>
    <property type="match status" value="1"/>
</dbReference>
<organism evidence="2 3">
    <name type="scientific">Fretibacterium fastidiosum</name>
    <dbReference type="NCBI Taxonomy" id="651822"/>
    <lineage>
        <taxon>Bacteria</taxon>
        <taxon>Thermotogati</taxon>
        <taxon>Synergistota</taxon>
        <taxon>Synergistia</taxon>
        <taxon>Synergistales</taxon>
        <taxon>Aminobacteriaceae</taxon>
        <taxon>Fretibacterium</taxon>
    </lineage>
</organism>
<gene>
    <name evidence="2" type="ORF">SY1_04210</name>
</gene>
<dbReference type="Pfam" id="PF01661">
    <property type="entry name" value="Macro"/>
    <property type="match status" value="1"/>
</dbReference>
<dbReference type="PANTHER" id="PTHR11106">
    <property type="entry name" value="GANGLIOSIDE INDUCED DIFFERENTIATION ASSOCIATED PROTEIN 2-RELATED"/>
    <property type="match status" value="1"/>
</dbReference>
<dbReference type="PROSITE" id="PS51154">
    <property type="entry name" value="MACRO"/>
    <property type="match status" value="1"/>
</dbReference>
<dbReference type="KEGG" id="sbr:SY1_04210"/>
<dbReference type="EMBL" id="FP929056">
    <property type="protein sequence ID" value="CBL27875.1"/>
    <property type="molecule type" value="Genomic_DNA"/>
</dbReference>
<reference evidence="2 3" key="2">
    <citation type="submission" date="2010-03" db="EMBL/GenBank/DDBJ databases">
        <authorList>
            <person name="Pajon A."/>
        </authorList>
    </citation>
    <scope>NUCLEOTIDE SEQUENCE [LARGE SCALE GENOMIC DNA]</scope>
    <source>
        <strain evidence="2 3">SGP1</strain>
    </source>
</reference>
<evidence type="ECO:0000259" key="1">
    <source>
        <dbReference type="PROSITE" id="PS51154"/>
    </source>
</evidence>
<proteinExistence type="predicted"/>
<dbReference type="InterPro" id="IPR002589">
    <property type="entry name" value="Macro_dom"/>
</dbReference>
<name>A0AB94IVU1_9BACT</name>
<dbReference type="Gene3D" id="3.40.220.10">
    <property type="entry name" value="Leucine Aminopeptidase, subunit E, domain 1"/>
    <property type="match status" value="1"/>
</dbReference>
<feature type="domain" description="Macro" evidence="1">
    <location>
        <begin position="1"/>
        <end position="167"/>
    </location>
</feature>
<dbReference type="Proteomes" id="UP000008957">
    <property type="component" value="Chromosome"/>
</dbReference>
<dbReference type="CDD" id="cd02908">
    <property type="entry name" value="Macro_OAADPr_deacetylase"/>
    <property type="match status" value="1"/>
</dbReference>
<dbReference type="RefSeq" id="WP_015556022.1">
    <property type="nucleotide sequence ID" value="NC_021038.1"/>
</dbReference>